<keyword evidence="6" id="KW-0418">Kinase</keyword>
<dbReference type="InterPro" id="IPR000719">
    <property type="entry name" value="Prot_kinase_dom"/>
</dbReference>
<dbReference type="FunFam" id="1.10.510.10:FF:000624">
    <property type="entry name" value="Mitogen-activated protein kinase"/>
    <property type="match status" value="1"/>
</dbReference>
<accession>A0A914R2V4</accession>
<dbReference type="GO" id="GO:0004693">
    <property type="term" value="F:cyclin-dependent protein serine/threonine kinase activity"/>
    <property type="evidence" value="ECO:0007669"/>
    <property type="project" value="UniProtKB-EC"/>
</dbReference>
<keyword evidence="7 10" id="KW-0067">ATP-binding</keyword>
<evidence type="ECO:0000256" key="5">
    <source>
        <dbReference type="ARBA" id="ARBA00022741"/>
    </source>
</evidence>
<dbReference type="PROSITE" id="PS50011">
    <property type="entry name" value="PROTEIN_KINASE_DOM"/>
    <property type="match status" value="1"/>
</dbReference>
<evidence type="ECO:0000256" key="4">
    <source>
        <dbReference type="ARBA" id="ARBA00022679"/>
    </source>
</evidence>
<evidence type="ECO:0000256" key="3">
    <source>
        <dbReference type="ARBA" id="ARBA00022527"/>
    </source>
</evidence>
<evidence type="ECO:0000256" key="9">
    <source>
        <dbReference type="ARBA" id="ARBA00048367"/>
    </source>
</evidence>
<reference evidence="14" key="1">
    <citation type="submission" date="2022-11" db="UniProtKB">
        <authorList>
            <consortium name="WormBaseParasite"/>
        </authorList>
    </citation>
    <scope>IDENTIFICATION</scope>
</reference>
<dbReference type="EC" id="2.7.11.22" evidence="2"/>
<keyword evidence="3 11" id="KW-0723">Serine/threonine-protein kinase</keyword>
<dbReference type="InterPro" id="IPR011009">
    <property type="entry name" value="Kinase-like_dom_sf"/>
</dbReference>
<evidence type="ECO:0000256" key="8">
    <source>
        <dbReference type="ARBA" id="ARBA00047811"/>
    </source>
</evidence>
<sequence length="347" mass="40036">MDKYEKLGKIGEGSYGVVFKCRNRENGCIVAIKKFMETEEDPAIKKIALREIRMLKQLKHPNLVNLIEVFRRNKKLHLVFEHCDRTVLDDLEKYPTGCPEYLTKKVIYQLLNAIQFCHSHNCIHRDVKPENIFLTVNDVLKLGDFGFARIINTNEMYTDYVATRWYRSPELLVGDTQYGPPVDVWAIACCFAEMSTGDAIWPGRSDVDQLYLIMKTIAVQLLGNIIPKHIQIFRSNQFFRGVAFPEAEDTIGLRKKLPNVSPVIIDFLQKCFDPNPDMRWSCTELLQHEYFRDFNFRIPEEILSPGIKKYPSSGYLPILDTADKSSMVKQKIGVQAMETRAFLPSIA</sequence>
<dbReference type="InterPro" id="IPR017441">
    <property type="entry name" value="Protein_kinase_ATP_BS"/>
</dbReference>
<name>A0A914R2V4_9BILA</name>
<evidence type="ECO:0000256" key="7">
    <source>
        <dbReference type="ARBA" id="ARBA00022840"/>
    </source>
</evidence>
<keyword evidence="13" id="KW-1185">Reference proteome</keyword>
<keyword evidence="4" id="KW-0808">Transferase</keyword>
<dbReference type="PANTHER" id="PTHR24056:SF222">
    <property type="entry name" value="CYCLIN-DEPENDENT KINASE-LIKE 1"/>
    <property type="match status" value="1"/>
</dbReference>
<evidence type="ECO:0000256" key="1">
    <source>
        <dbReference type="ARBA" id="ARBA00006485"/>
    </source>
</evidence>
<dbReference type="Proteomes" id="UP000887578">
    <property type="component" value="Unplaced"/>
</dbReference>
<dbReference type="SUPFAM" id="SSF56112">
    <property type="entry name" value="Protein kinase-like (PK-like)"/>
    <property type="match status" value="1"/>
</dbReference>
<dbReference type="PANTHER" id="PTHR24056">
    <property type="entry name" value="CELL DIVISION PROTEIN KINASE"/>
    <property type="match status" value="1"/>
</dbReference>
<proteinExistence type="inferred from homology"/>
<evidence type="ECO:0000313" key="14">
    <source>
        <dbReference type="WBParaSite" id="PDA_v2.g5762.t1"/>
    </source>
</evidence>
<evidence type="ECO:0000256" key="2">
    <source>
        <dbReference type="ARBA" id="ARBA00012425"/>
    </source>
</evidence>
<dbReference type="WBParaSite" id="PDA_v2.g5762.t1">
    <property type="protein sequence ID" value="PDA_v2.g5762.t1"/>
    <property type="gene ID" value="PDA_v2.g5762"/>
</dbReference>
<keyword evidence="5 10" id="KW-0547">Nucleotide-binding</keyword>
<evidence type="ECO:0000256" key="11">
    <source>
        <dbReference type="RuleBase" id="RU000304"/>
    </source>
</evidence>
<evidence type="ECO:0000259" key="12">
    <source>
        <dbReference type="PROSITE" id="PS50011"/>
    </source>
</evidence>
<protein>
    <recommendedName>
        <fullName evidence="2">cyclin-dependent kinase</fullName>
        <ecNumber evidence="2">2.7.11.22</ecNumber>
    </recommendedName>
</protein>
<dbReference type="GO" id="GO:0005524">
    <property type="term" value="F:ATP binding"/>
    <property type="evidence" value="ECO:0007669"/>
    <property type="project" value="UniProtKB-UniRule"/>
</dbReference>
<comment type="similarity">
    <text evidence="1">Belongs to the protein kinase superfamily. CMGC Ser/Thr protein kinase family. CDC2/CDKX subfamily.</text>
</comment>
<feature type="binding site" evidence="10">
    <location>
        <position position="34"/>
    </location>
    <ligand>
        <name>ATP</name>
        <dbReference type="ChEBI" id="CHEBI:30616"/>
    </ligand>
</feature>
<dbReference type="Gene3D" id="3.30.200.20">
    <property type="entry name" value="Phosphorylase Kinase, domain 1"/>
    <property type="match status" value="1"/>
</dbReference>
<evidence type="ECO:0000256" key="10">
    <source>
        <dbReference type="PROSITE-ProRule" id="PRU10141"/>
    </source>
</evidence>
<dbReference type="Gene3D" id="1.10.510.10">
    <property type="entry name" value="Transferase(Phosphotransferase) domain 1"/>
    <property type="match status" value="1"/>
</dbReference>
<comment type="catalytic activity">
    <reaction evidence="9">
        <text>L-seryl-[protein] + ATP = O-phospho-L-seryl-[protein] + ADP + H(+)</text>
        <dbReference type="Rhea" id="RHEA:17989"/>
        <dbReference type="Rhea" id="RHEA-COMP:9863"/>
        <dbReference type="Rhea" id="RHEA-COMP:11604"/>
        <dbReference type="ChEBI" id="CHEBI:15378"/>
        <dbReference type="ChEBI" id="CHEBI:29999"/>
        <dbReference type="ChEBI" id="CHEBI:30616"/>
        <dbReference type="ChEBI" id="CHEBI:83421"/>
        <dbReference type="ChEBI" id="CHEBI:456216"/>
        <dbReference type="EC" id="2.7.11.22"/>
    </reaction>
</comment>
<dbReference type="AlphaFoldDB" id="A0A914R2V4"/>
<dbReference type="InterPro" id="IPR008271">
    <property type="entry name" value="Ser/Thr_kinase_AS"/>
</dbReference>
<dbReference type="Pfam" id="PF00069">
    <property type="entry name" value="Pkinase"/>
    <property type="match status" value="1"/>
</dbReference>
<feature type="domain" description="Protein kinase" evidence="12">
    <location>
        <begin position="4"/>
        <end position="291"/>
    </location>
</feature>
<dbReference type="GO" id="GO:0005634">
    <property type="term" value="C:nucleus"/>
    <property type="evidence" value="ECO:0007669"/>
    <property type="project" value="TreeGrafter"/>
</dbReference>
<evidence type="ECO:0000256" key="6">
    <source>
        <dbReference type="ARBA" id="ARBA00022777"/>
    </source>
</evidence>
<evidence type="ECO:0000313" key="13">
    <source>
        <dbReference type="Proteomes" id="UP000887578"/>
    </source>
</evidence>
<dbReference type="PROSITE" id="PS00107">
    <property type="entry name" value="PROTEIN_KINASE_ATP"/>
    <property type="match status" value="1"/>
</dbReference>
<dbReference type="InterPro" id="IPR050108">
    <property type="entry name" value="CDK"/>
</dbReference>
<dbReference type="FunFam" id="3.30.200.20:FF:000049">
    <property type="entry name" value="cyclin-dependent kinase-like 1 isoform X1"/>
    <property type="match status" value="1"/>
</dbReference>
<comment type="catalytic activity">
    <reaction evidence="8">
        <text>L-threonyl-[protein] + ATP = O-phospho-L-threonyl-[protein] + ADP + H(+)</text>
        <dbReference type="Rhea" id="RHEA:46608"/>
        <dbReference type="Rhea" id="RHEA-COMP:11060"/>
        <dbReference type="Rhea" id="RHEA-COMP:11605"/>
        <dbReference type="ChEBI" id="CHEBI:15378"/>
        <dbReference type="ChEBI" id="CHEBI:30013"/>
        <dbReference type="ChEBI" id="CHEBI:30616"/>
        <dbReference type="ChEBI" id="CHEBI:61977"/>
        <dbReference type="ChEBI" id="CHEBI:456216"/>
        <dbReference type="EC" id="2.7.11.22"/>
    </reaction>
</comment>
<dbReference type="PROSITE" id="PS00108">
    <property type="entry name" value="PROTEIN_KINASE_ST"/>
    <property type="match status" value="1"/>
</dbReference>
<organism evidence="13 14">
    <name type="scientific">Panagrolaimus davidi</name>
    <dbReference type="NCBI Taxonomy" id="227884"/>
    <lineage>
        <taxon>Eukaryota</taxon>
        <taxon>Metazoa</taxon>
        <taxon>Ecdysozoa</taxon>
        <taxon>Nematoda</taxon>
        <taxon>Chromadorea</taxon>
        <taxon>Rhabditida</taxon>
        <taxon>Tylenchina</taxon>
        <taxon>Panagrolaimomorpha</taxon>
        <taxon>Panagrolaimoidea</taxon>
        <taxon>Panagrolaimidae</taxon>
        <taxon>Panagrolaimus</taxon>
    </lineage>
</organism>
<dbReference type="SMART" id="SM00220">
    <property type="entry name" value="S_TKc"/>
    <property type="match status" value="1"/>
</dbReference>